<evidence type="ECO:0000259" key="1">
    <source>
        <dbReference type="Pfam" id="PF14088"/>
    </source>
</evidence>
<accession>A0A1M7KL16</accession>
<reference evidence="2 3" key="1">
    <citation type="submission" date="2016-11" db="EMBL/GenBank/DDBJ databases">
        <authorList>
            <person name="Jaros S."/>
            <person name="Januszkiewicz K."/>
            <person name="Wedrychowicz H."/>
        </authorList>
    </citation>
    <scope>NUCLEOTIDE SEQUENCE [LARGE SCALE GENOMIC DNA]</scope>
    <source>
        <strain evidence="2 3">DSM 22153</strain>
    </source>
</reference>
<dbReference type="Gene3D" id="3.40.1350.10">
    <property type="match status" value="1"/>
</dbReference>
<dbReference type="InterPro" id="IPR025364">
    <property type="entry name" value="DUF4268"/>
</dbReference>
<dbReference type="GO" id="GO:0003676">
    <property type="term" value="F:nucleic acid binding"/>
    <property type="evidence" value="ECO:0007669"/>
    <property type="project" value="InterPro"/>
</dbReference>
<dbReference type="AlphaFoldDB" id="A0A1M7KL16"/>
<dbReference type="Pfam" id="PF14088">
    <property type="entry name" value="DUF4268"/>
    <property type="match status" value="1"/>
</dbReference>
<organism evidence="2 3">
    <name type="scientific">Roseibium suaedae</name>
    <dbReference type="NCBI Taxonomy" id="735517"/>
    <lineage>
        <taxon>Bacteria</taxon>
        <taxon>Pseudomonadati</taxon>
        <taxon>Pseudomonadota</taxon>
        <taxon>Alphaproteobacteria</taxon>
        <taxon>Hyphomicrobiales</taxon>
        <taxon>Stappiaceae</taxon>
        <taxon>Roseibium</taxon>
    </lineage>
</organism>
<dbReference type="Proteomes" id="UP000186002">
    <property type="component" value="Unassembled WGS sequence"/>
</dbReference>
<protein>
    <recommendedName>
        <fullName evidence="1">DUF4268 domain-containing protein</fullName>
    </recommendedName>
</protein>
<evidence type="ECO:0000313" key="3">
    <source>
        <dbReference type="Proteomes" id="UP000186002"/>
    </source>
</evidence>
<dbReference type="RefSeq" id="WP_073014034.1">
    <property type="nucleotide sequence ID" value="NZ_FRBW01000003.1"/>
</dbReference>
<gene>
    <name evidence="2" type="ORF">SAMN05444272_2897</name>
</gene>
<sequence>MFQVNRSENRLRKLEEKRFADLQLREREHLQEWLANQPDTLGEELLIIQKEFDGFADTRERLDLLALDKDGHLVVIENKLDDSGRDVAWQALKYTAYVSSLTKAQIIDIYQHYLDRFCGGGNAVQSICDFLEVDELDEVVLNPGNDQRLMFIAANFRKEVTSTVLWLREHRIDARCFKVVPYGFGEELFVDIQQVIPTPEAADFMIGMTEKTAEEKNWHDTMRQRQRFHEVYWNRVIGHLNTKDATKYKDLSSSRNHWLSIPSPLENTHFSLVLQKRHIRAELFLAWPTREETELVFNRFCARQAEIEGKFGQLLEWIKPEKKRTARIQLSKSSDPYSDEVVDEIADWLVNTYCELETALRGALNEISESRLSAEYGES</sequence>
<name>A0A1M7KL16_9HYPH</name>
<dbReference type="EMBL" id="FRBW01000003">
    <property type="protein sequence ID" value="SHM66141.1"/>
    <property type="molecule type" value="Genomic_DNA"/>
</dbReference>
<keyword evidence="3" id="KW-1185">Reference proteome</keyword>
<dbReference type="STRING" id="735517.SAMN05444272_2897"/>
<evidence type="ECO:0000313" key="2">
    <source>
        <dbReference type="EMBL" id="SHM66141.1"/>
    </source>
</evidence>
<dbReference type="InterPro" id="IPR011856">
    <property type="entry name" value="tRNA_endonuc-like_dom_sf"/>
</dbReference>
<feature type="domain" description="DUF4268" evidence="1">
    <location>
        <begin position="230"/>
        <end position="361"/>
    </location>
</feature>
<dbReference type="OrthoDB" id="570199at2"/>
<proteinExistence type="predicted"/>